<keyword evidence="2" id="KW-1185">Reference proteome</keyword>
<dbReference type="AlphaFoldDB" id="A0A0B4DCK0"/>
<accession>A0A0B4DCK0</accession>
<organism evidence="1 2">
    <name type="scientific">Chryseobacterium taiwanense</name>
    <dbReference type="NCBI Taxonomy" id="363331"/>
    <lineage>
        <taxon>Bacteria</taxon>
        <taxon>Pseudomonadati</taxon>
        <taxon>Bacteroidota</taxon>
        <taxon>Flavobacteriia</taxon>
        <taxon>Flavobacteriales</taxon>
        <taxon>Weeksellaceae</taxon>
        <taxon>Chryseobacterium group</taxon>
        <taxon>Chryseobacterium</taxon>
    </lineage>
</organism>
<evidence type="ECO:0000313" key="1">
    <source>
        <dbReference type="EMBL" id="KIC62060.1"/>
    </source>
</evidence>
<sequence>MIYTIKRTFAILFMAIFGSVILYNCEPETDALGEQLFLDGAAQGDEVSYDVIAYNIDNNDSIRSDAGSMYEVYNSTSSFTRKAVLGAFTESQFGMQRASYLTQVRLPTYTPDFGTNATVDSVVLVVKPTYATDSLTTTTNEDYISPDGNVAAKKVVNTYPAYKYGKAKINGSTPQFTIKVHEVEDFLNGQNDIAYSNTDYKYYSPELGSKIFNGNVNSVTITKDSDATSIYTSSAVGVRIPLSATFFQTKIVDKASSADLKDVSNFIRYFKGLRVSVTESDGYLFQFNPDDIELIMYYKNDKVENGTTTRPQSTYKFTMGAANTHIGHYEYDRTQAFEDAVIGDKVNGDARLYTQGMGGPSIGIKIPETTINDLKKLYQNNKTAIIGARIRIYTDPTWNPNYSNFNNKYVKPGLFTIVQKDKDSNGKETTAFTTDLLNLSGSINFARYKTYDIDKNPTYYDFTVTKSIKDIVEAGIDNKDKYFKIDLGDFVANSSGVSLGYKYTNRAFTTDRVIFIGNDPSNNQYKIQLKVVSSKK</sequence>
<dbReference type="OrthoDB" id="1466062at2"/>
<dbReference type="RefSeq" id="WP_039371003.1">
    <property type="nucleotide sequence ID" value="NZ_JWTA01000014.1"/>
</dbReference>
<dbReference type="EMBL" id="JWTA01000014">
    <property type="protein sequence ID" value="KIC62060.1"/>
    <property type="molecule type" value="Genomic_DNA"/>
</dbReference>
<dbReference type="InterPro" id="IPR025366">
    <property type="entry name" value="DUF4270"/>
</dbReference>
<proteinExistence type="predicted"/>
<gene>
    <name evidence="1" type="ORF">RM51_14440</name>
</gene>
<name>A0A0B4DCK0_9FLAO</name>
<dbReference type="Pfam" id="PF14092">
    <property type="entry name" value="DUF4270"/>
    <property type="match status" value="1"/>
</dbReference>
<evidence type="ECO:0008006" key="3">
    <source>
        <dbReference type="Google" id="ProtNLM"/>
    </source>
</evidence>
<evidence type="ECO:0000313" key="2">
    <source>
        <dbReference type="Proteomes" id="UP000031167"/>
    </source>
</evidence>
<reference evidence="1 2" key="1">
    <citation type="submission" date="2014-12" db="EMBL/GenBank/DDBJ databases">
        <title>Genome sequencing of Chryseobacterium taiwanense TPW19.</title>
        <authorList>
            <person name="Tan P.W."/>
            <person name="Chan K.-G."/>
        </authorList>
    </citation>
    <scope>NUCLEOTIDE SEQUENCE [LARGE SCALE GENOMIC DNA]</scope>
    <source>
        <strain evidence="1 2">TPW19</strain>
    </source>
</reference>
<protein>
    <recommendedName>
        <fullName evidence="3">DUF4270 domain-containing protein</fullName>
    </recommendedName>
</protein>
<dbReference type="Proteomes" id="UP000031167">
    <property type="component" value="Unassembled WGS sequence"/>
</dbReference>
<dbReference type="STRING" id="363331.RM51_14440"/>
<comment type="caution">
    <text evidence="1">The sequence shown here is derived from an EMBL/GenBank/DDBJ whole genome shotgun (WGS) entry which is preliminary data.</text>
</comment>